<proteinExistence type="predicted"/>
<gene>
    <name evidence="1" type="ORF">Patl1_33151</name>
</gene>
<keyword evidence="2" id="KW-1185">Reference proteome</keyword>
<protein>
    <submittedName>
        <fullName evidence="1">Uncharacterized protein</fullName>
    </submittedName>
</protein>
<dbReference type="EMBL" id="CM047905">
    <property type="protein sequence ID" value="KAJ0088634.1"/>
    <property type="molecule type" value="Genomic_DNA"/>
</dbReference>
<reference evidence="2" key="1">
    <citation type="journal article" date="2023" name="G3 (Bethesda)">
        <title>Genome assembly and association tests identify interacting loci associated with vigor, precocity, and sex in interspecific pistachio rootstocks.</title>
        <authorList>
            <person name="Palmer W."/>
            <person name="Jacygrad E."/>
            <person name="Sagayaradj S."/>
            <person name="Cavanaugh K."/>
            <person name="Han R."/>
            <person name="Bertier L."/>
            <person name="Beede B."/>
            <person name="Kafkas S."/>
            <person name="Golino D."/>
            <person name="Preece J."/>
            <person name="Michelmore R."/>
        </authorList>
    </citation>
    <scope>NUCLEOTIDE SEQUENCE [LARGE SCALE GENOMIC DNA]</scope>
</reference>
<sequence>MFLQCLGKCFFFCQKLAGVMLVLVEFAGKDAGSLLPYFWCDSGTFSADFCCCSVVFAGSDAGACWRSSSRKMHFWPKNCRRNLQWESAAFYAVFPFLLMQQECCVFSSRFAENAVFCLLVVKFCLIDCCLQMDKFCFVNFILHSIRYTTQ</sequence>
<comment type="caution">
    <text evidence="1">The sequence shown here is derived from an EMBL/GenBank/DDBJ whole genome shotgun (WGS) entry which is preliminary data.</text>
</comment>
<dbReference type="Proteomes" id="UP001164250">
    <property type="component" value="Chromosome 9"/>
</dbReference>
<name>A0ACC1APY3_9ROSI</name>
<accession>A0ACC1APY3</accession>
<evidence type="ECO:0000313" key="2">
    <source>
        <dbReference type="Proteomes" id="UP001164250"/>
    </source>
</evidence>
<evidence type="ECO:0000313" key="1">
    <source>
        <dbReference type="EMBL" id="KAJ0088634.1"/>
    </source>
</evidence>
<organism evidence="1 2">
    <name type="scientific">Pistacia atlantica</name>
    <dbReference type="NCBI Taxonomy" id="434234"/>
    <lineage>
        <taxon>Eukaryota</taxon>
        <taxon>Viridiplantae</taxon>
        <taxon>Streptophyta</taxon>
        <taxon>Embryophyta</taxon>
        <taxon>Tracheophyta</taxon>
        <taxon>Spermatophyta</taxon>
        <taxon>Magnoliopsida</taxon>
        <taxon>eudicotyledons</taxon>
        <taxon>Gunneridae</taxon>
        <taxon>Pentapetalae</taxon>
        <taxon>rosids</taxon>
        <taxon>malvids</taxon>
        <taxon>Sapindales</taxon>
        <taxon>Anacardiaceae</taxon>
        <taxon>Pistacia</taxon>
    </lineage>
</organism>